<reference evidence="2 3" key="1">
    <citation type="submission" date="2019-07" db="EMBL/GenBank/DDBJ databases">
        <title>Annotation for the trematode Paragonimus westermani.</title>
        <authorList>
            <person name="Choi Y.-J."/>
        </authorList>
    </citation>
    <scope>NUCLEOTIDE SEQUENCE [LARGE SCALE GENOMIC DNA]</scope>
    <source>
        <strain evidence="2">180907_Pwestermani</strain>
    </source>
</reference>
<dbReference type="Proteomes" id="UP000699462">
    <property type="component" value="Unassembled WGS sequence"/>
</dbReference>
<feature type="transmembrane region" description="Helical" evidence="1">
    <location>
        <begin position="197"/>
        <end position="217"/>
    </location>
</feature>
<feature type="transmembrane region" description="Helical" evidence="1">
    <location>
        <begin position="14"/>
        <end position="37"/>
    </location>
</feature>
<sequence>MRIGTAKQFYEMEVALRIIAIPNYFFVISVGLCIRVLDRIFSQIENFVYTISADKLLVSPLSSKSAPTVLCTCFFFVICMSTAPAVLLLKSCSALEFCVATGLFLASIDAESFLLTIQSSLMCYFRIGTAKSWGGVKLGGGWRGWVPSFYCRDLCRYIANSGKILNFLLKIVCFGVGATSGYPLFEDVCLICITQLLSYAFILFVLVRPSILLYVHLKINQERANEHNK</sequence>
<gene>
    <name evidence="2" type="ORF">P879_08401</name>
</gene>
<feature type="transmembrane region" description="Helical" evidence="1">
    <location>
        <begin position="164"/>
        <end position="185"/>
    </location>
</feature>
<name>A0A8T0DPM3_9TREM</name>
<evidence type="ECO:0000313" key="2">
    <source>
        <dbReference type="EMBL" id="KAF8568677.1"/>
    </source>
</evidence>
<dbReference type="AlphaFoldDB" id="A0A8T0DPM3"/>
<evidence type="ECO:0000256" key="1">
    <source>
        <dbReference type="SAM" id="Phobius"/>
    </source>
</evidence>
<feature type="transmembrane region" description="Helical" evidence="1">
    <location>
        <begin position="69"/>
        <end position="88"/>
    </location>
</feature>
<keyword evidence="1" id="KW-1133">Transmembrane helix</keyword>
<dbReference type="EMBL" id="JTDF01002563">
    <property type="protein sequence ID" value="KAF8568677.1"/>
    <property type="molecule type" value="Genomic_DNA"/>
</dbReference>
<accession>A0A8T0DPM3</accession>
<protein>
    <submittedName>
        <fullName evidence="2">Uncharacterized protein</fullName>
    </submittedName>
</protein>
<keyword evidence="1" id="KW-0812">Transmembrane</keyword>
<keyword evidence="1" id="KW-0472">Membrane</keyword>
<proteinExistence type="predicted"/>
<evidence type="ECO:0000313" key="3">
    <source>
        <dbReference type="Proteomes" id="UP000699462"/>
    </source>
</evidence>
<comment type="caution">
    <text evidence="2">The sequence shown here is derived from an EMBL/GenBank/DDBJ whole genome shotgun (WGS) entry which is preliminary data.</text>
</comment>
<organism evidence="2 3">
    <name type="scientific">Paragonimus westermani</name>
    <dbReference type="NCBI Taxonomy" id="34504"/>
    <lineage>
        <taxon>Eukaryota</taxon>
        <taxon>Metazoa</taxon>
        <taxon>Spiralia</taxon>
        <taxon>Lophotrochozoa</taxon>
        <taxon>Platyhelminthes</taxon>
        <taxon>Trematoda</taxon>
        <taxon>Digenea</taxon>
        <taxon>Plagiorchiida</taxon>
        <taxon>Troglotremata</taxon>
        <taxon>Troglotrematidae</taxon>
        <taxon>Paragonimus</taxon>
    </lineage>
</organism>
<keyword evidence="3" id="KW-1185">Reference proteome</keyword>